<evidence type="ECO:0000256" key="2">
    <source>
        <dbReference type="ARBA" id="ARBA00023002"/>
    </source>
</evidence>
<keyword evidence="5" id="KW-1185">Reference proteome</keyword>
<dbReference type="PANTHER" id="PTHR48106:SF13">
    <property type="entry name" value="QUINONE OXIDOREDUCTASE-RELATED"/>
    <property type="match status" value="1"/>
</dbReference>
<comment type="caution">
    <text evidence="4">The sequence shown here is derived from an EMBL/GenBank/DDBJ whole genome shotgun (WGS) entry which is preliminary data.</text>
</comment>
<accession>A0ABP6ZKG0</accession>
<evidence type="ECO:0000313" key="5">
    <source>
        <dbReference type="Proteomes" id="UP001501074"/>
    </source>
</evidence>
<reference evidence="5" key="1">
    <citation type="journal article" date="2019" name="Int. J. Syst. Evol. Microbiol.">
        <title>The Global Catalogue of Microorganisms (GCM) 10K type strain sequencing project: providing services to taxonomists for standard genome sequencing and annotation.</title>
        <authorList>
            <consortium name="The Broad Institute Genomics Platform"/>
            <consortium name="The Broad Institute Genome Sequencing Center for Infectious Disease"/>
            <person name="Wu L."/>
            <person name="Ma J."/>
        </authorList>
    </citation>
    <scope>NUCLEOTIDE SEQUENCE [LARGE SCALE GENOMIC DNA]</scope>
    <source>
        <strain evidence="5">JCM 16902</strain>
    </source>
</reference>
<dbReference type="RefSeq" id="WP_231482181.1">
    <property type="nucleotide sequence ID" value="NZ_BAAAZO010000004.1"/>
</dbReference>
<keyword evidence="2" id="KW-0560">Oxidoreductase</keyword>
<dbReference type="PANTHER" id="PTHR48106">
    <property type="entry name" value="QUINONE OXIDOREDUCTASE PIG3-RELATED"/>
    <property type="match status" value="1"/>
</dbReference>
<dbReference type="Pfam" id="PF00107">
    <property type="entry name" value="ADH_zinc_N"/>
    <property type="match status" value="1"/>
</dbReference>
<keyword evidence="1" id="KW-0521">NADP</keyword>
<dbReference type="SUPFAM" id="SSF50129">
    <property type="entry name" value="GroES-like"/>
    <property type="match status" value="1"/>
</dbReference>
<dbReference type="EMBL" id="BAAAZO010000004">
    <property type="protein sequence ID" value="GAA3611523.1"/>
    <property type="molecule type" value="Genomic_DNA"/>
</dbReference>
<dbReference type="InterPro" id="IPR020843">
    <property type="entry name" value="ER"/>
</dbReference>
<name>A0ABP6ZKG0_9ACTN</name>
<dbReference type="CDD" id="cd08241">
    <property type="entry name" value="QOR1"/>
    <property type="match status" value="1"/>
</dbReference>
<dbReference type="InterPro" id="IPR036291">
    <property type="entry name" value="NAD(P)-bd_dom_sf"/>
</dbReference>
<dbReference type="SUPFAM" id="SSF51735">
    <property type="entry name" value="NAD(P)-binding Rossmann-fold domains"/>
    <property type="match status" value="1"/>
</dbReference>
<proteinExistence type="predicted"/>
<evidence type="ECO:0000313" key="4">
    <source>
        <dbReference type="EMBL" id="GAA3611523.1"/>
    </source>
</evidence>
<sequence>MRAVQITEFGGPEVLRVTDLDEPTPGTGELLVEVDSAGVNYADTHQAEDSYLVRQTLPFVPGSEVVGRVVAGEGLPIGSRVLGLTSGGGGYAERVVVASSLAFPLKDDLTDAQALALLVHGTTAWHLLRRSAELRGGETVVIHAAAGGVGTMAVQLARAWGAGRIVATASGPAKCELARSLGAHVALDISTTTTPDEVRDALLAANDGQGADVVLEMTGGHVFDGSLAALRPLGRIAVFGLASKVDPAPVRVQKLMRRSLTLTGFWLPHAVAQPGLLAGALEEMRSMVRAGVLSPVLGGSYPLAEAARAHEDLRSRRSTGKLVLDVSGKGITDKES</sequence>
<evidence type="ECO:0000259" key="3">
    <source>
        <dbReference type="SMART" id="SM00829"/>
    </source>
</evidence>
<dbReference type="Pfam" id="PF08240">
    <property type="entry name" value="ADH_N"/>
    <property type="match status" value="1"/>
</dbReference>
<organism evidence="4 5">
    <name type="scientific">Kineosporia mesophila</name>
    <dbReference type="NCBI Taxonomy" id="566012"/>
    <lineage>
        <taxon>Bacteria</taxon>
        <taxon>Bacillati</taxon>
        <taxon>Actinomycetota</taxon>
        <taxon>Actinomycetes</taxon>
        <taxon>Kineosporiales</taxon>
        <taxon>Kineosporiaceae</taxon>
        <taxon>Kineosporia</taxon>
    </lineage>
</organism>
<dbReference type="SMART" id="SM00829">
    <property type="entry name" value="PKS_ER"/>
    <property type="match status" value="1"/>
</dbReference>
<dbReference type="InterPro" id="IPR013154">
    <property type="entry name" value="ADH-like_N"/>
</dbReference>
<gene>
    <name evidence="4" type="ORF">GCM10022223_29560</name>
</gene>
<feature type="domain" description="Enoyl reductase (ER)" evidence="3">
    <location>
        <begin position="10"/>
        <end position="324"/>
    </location>
</feature>
<dbReference type="Gene3D" id="3.90.180.10">
    <property type="entry name" value="Medium-chain alcohol dehydrogenases, catalytic domain"/>
    <property type="match status" value="1"/>
</dbReference>
<dbReference type="Gene3D" id="3.40.50.720">
    <property type="entry name" value="NAD(P)-binding Rossmann-like Domain"/>
    <property type="match status" value="1"/>
</dbReference>
<dbReference type="InterPro" id="IPR011032">
    <property type="entry name" value="GroES-like_sf"/>
</dbReference>
<evidence type="ECO:0000256" key="1">
    <source>
        <dbReference type="ARBA" id="ARBA00022857"/>
    </source>
</evidence>
<dbReference type="InterPro" id="IPR013149">
    <property type="entry name" value="ADH-like_C"/>
</dbReference>
<dbReference type="Proteomes" id="UP001501074">
    <property type="component" value="Unassembled WGS sequence"/>
</dbReference>
<protein>
    <submittedName>
        <fullName evidence="4">Zinc-binding dehydrogenase</fullName>
    </submittedName>
</protein>